<dbReference type="GO" id="GO:0050660">
    <property type="term" value="F:flavin adenine dinucleotide binding"/>
    <property type="evidence" value="ECO:0007669"/>
    <property type="project" value="InterPro"/>
</dbReference>
<evidence type="ECO:0000256" key="2">
    <source>
        <dbReference type="ARBA" id="ARBA00009347"/>
    </source>
</evidence>
<evidence type="ECO:0000259" key="9">
    <source>
        <dbReference type="Pfam" id="PF02770"/>
    </source>
</evidence>
<evidence type="ECO:0000256" key="4">
    <source>
        <dbReference type="ARBA" id="ARBA00022827"/>
    </source>
</evidence>
<dbReference type="SUPFAM" id="SSF56645">
    <property type="entry name" value="Acyl-CoA dehydrogenase NM domain-like"/>
    <property type="match status" value="1"/>
</dbReference>
<dbReference type="InterPro" id="IPR036250">
    <property type="entry name" value="AcylCo_DH-like_C"/>
</dbReference>
<evidence type="ECO:0000256" key="3">
    <source>
        <dbReference type="ARBA" id="ARBA00022630"/>
    </source>
</evidence>
<dbReference type="InterPro" id="IPR037069">
    <property type="entry name" value="AcylCoA_DH/ox_N_sf"/>
</dbReference>
<dbReference type="InterPro" id="IPR009075">
    <property type="entry name" value="AcylCo_DH/oxidase_C"/>
</dbReference>
<comment type="similarity">
    <text evidence="2 7">Belongs to the acyl-CoA dehydrogenase family.</text>
</comment>
<reference evidence="11 12" key="1">
    <citation type="journal article" date="2019" name="Emerg. Microbes Infect.">
        <title>Comprehensive subspecies identification of 175 nontuberculous mycobacteria species based on 7547 genomic profiles.</title>
        <authorList>
            <person name="Matsumoto Y."/>
            <person name="Kinjo T."/>
            <person name="Motooka D."/>
            <person name="Nabeya D."/>
            <person name="Jung N."/>
            <person name="Uechi K."/>
            <person name="Horii T."/>
            <person name="Iida T."/>
            <person name="Fujita J."/>
            <person name="Nakamura S."/>
        </authorList>
    </citation>
    <scope>NUCLEOTIDE SEQUENCE [LARGE SCALE GENOMIC DNA]</scope>
    <source>
        <strain evidence="11 12">JCM 17899</strain>
    </source>
</reference>
<keyword evidence="3 7" id="KW-0285">Flavoprotein</keyword>
<comment type="catalytic activity">
    <reaction evidence="6">
        <text>a 2,3-saturated acyl-CoA + A = a 2,3-dehydroacyl-CoA + AH2</text>
        <dbReference type="Rhea" id="RHEA:48608"/>
        <dbReference type="ChEBI" id="CHEBI:13193"/>
        <dbReference type="ChEBI" id="CHEBI:17499"/>
        <dbReference type="ChEBI" id="CHEBI:60015"/>
        <dbReference type="ChEBI" id="CHEBI:65111"/>
    </reaction>
</comment>
<evidence type="ECO:0000313" key="12">
    <source>
        <dbReference type="Proteomes" id="UP000467193"/>
    </source>
</evidence>
<dbReference type="PROSITE" id="PS00072">
    <property type="entry name" value="ACYL_COA_DH_1"/>
    <property type="match status" value="1"/>
</dbReference>
<feature type="domain" description="Acyl-CoA oxidase/dehydrogenase middle" evidence="9">
    <location>
        <begin position="123"/>
        <end position="218"/>
    </location>
</feature>
<evidence type="ECO:0000259" key="10">
    <source>
        <dbReference type="Pfam" id="PF02771"/>
    </source>
</evidence>
<organism evidence="11 12">
    <name type="scientific">Mycolicibacterium sediminis</name>
    <dbReference type="NCBI Taxonomy" id="1286180"/>
    <lineage>
        <taxon>Bacteria</taxon>
        <taxon>Bacillati</taxon>
        <taxon>Actinomycetota</taxon>
        <taxon>Actinomycetes</taxon>
        <taxon>Mycobacteriales</taxon>
        <taxon>Mycobacteriaceae</taxon>
        <taxon>Mycolicibacterium</taxon>
    </lineage>
</organism>
<dbReference type="Gene3D" id="1.10.540.10">
    <property type="entry name" value="Acyl-CoA dehydrogenase/oxidase, N-terminal domain"/>
    <property type="match status" value="1"/>
</dbReference>
<dbReference type="InterPro" id="IPR006091">
    <property type="entry name" value="Acyl-CoA_Oxase/DH_mid-dom"/>
</dbReference>
<keyword evidence="12" id="KW-1185">Reference proteome</keyword>
<dbReference type="Pfam" id="PF00441">
    <property type="entry name" value="Acyl-CoA_dh_1"/>
    <property type="match status" value="1"/>
</dbReference>
<dbReference type="PANTHER" id="PTHR43884">
    <property type="entry name" value="ACYL-COA DEHYDROGENASE"/>
    <property type="match status" value="1"/>
</dbReference>
<dbReference type="Proteomes" id="UP000467193">
    <property type="component" value="Chromosome"/>
</dbReference>
<proteinExistence type="inferred from homology"/>
<dbReference type="FunFam" id="1.20.140.10:FF:000001">
    <property type="entry name" value="Acyl-CoA dehydrogenase"/>
    <property type="match status" value="1"/>
</dbReference>
<dbReference type="KEGG" id="msei:MSEDJ_54640"/>
<protein>
    <submittedName>
        <fullName evidence="11">Acyl-CoA dehydrogenase</fullName>
    </submittedName>
</protein>
<comment type="cofactor">
    <cofactor evidence="1 7">
        <name>FAD</name>
        <dbReference type="ChEBI" id="CHEBI:57692"/>
    </cofactor>
</comment>
<dbReference type="Gene3D" id="1.20.140.10">
    <property type="entry name" value="Butyryl-CoA Dehydrogenase, subunit A, domain 3"/>
    <property type="match status" value="1"/>
</dbReference>
<dbReference type="PROSITE" id="PS00073">
    <property type="entry name" value="ACYL_COA_DH_2"/>
    <property type="match status" value="1"/>
</dbReference>
<feature type="domain" description="Acyl-CoA dehydrogenase/oxidase N-terminal" evidence="10">
    <location>
        <begin position="8"/>
        <end position="119"/>
    </location>
</feature>
<dbReference type="EMBL" id="AP022588">
    <property type="protein sequence ID" value="BBY31368.1"/>
    <property type="molecule type" value="Genomic_DNA"/>
</dbReference>
<dbReference type="SUPFAM" id="SSF47203">
    <property type="entry name" value="Acyl-CoA dehydrogenase C-terminal domain-like"/>
    <property type="match status" value="1"/>
</dbReference>
<dbReference type="Pfam" id="PF02771">
    <property type="entry name" value="Acyl-CoA_dh_N"/>
    <property type="match status" value="1"/>
</dbReference>
<dbReference type="Gene3D" id="2.40.110.10">
    <property type="entry name" value="Butyryl-CoA Dehydrogenase, subunit A, domain 2"/>
    <property type="match status" value="1"/>
</dbReference>
<evidence type="ECO:0000313" key="11">
    <source>
        <dbReference type="EMBL" id="BBY31368.1"/>
    </source>
</evidence>
<evidence type="ECO:0000256" key="5">
    <source>
        <dbReference type="ARBA" id="ARBA00023002"/>
    </source>
</evidence>
<name>A0A7I7QYG0_9MYCO</name>
<dbReference type="GO" id="GO:0003995">
    <property type="term" value="F:acyl-CoA dehydrogenase activity"/>
    <property type="evidence" value="ECO:0007669"/>
    <property type="project" value="InterPro"/>
</dbReference>
<sequence length="380" mass="41975">MKRLVFDEEHEQLRQTARQFLEKECAPYAEKWDSERIVDRESYVAAGKYGLIGFNLPERFGGGGVDDFRFNAVIVEEFARYGAATPGLSLQNDIVGPYFANLATEEQQARWLPGYITGELIGAVAMTEPGAGSDLAGIKTTAVRDGDDWILNGSKTFISAGINSDLVVVVARTNPDAGHKGFSLLVVERDMPGFTRGRKLDKMGLHFADTAELHFENVRVPGANLLGEEGKGFYHLMTNLPSERLSIGIAAIAGARATFDDTLQYVKDRKAFGKPIGSFQNSRFVMAELDTELEIGEQYVDRCLRAAVDGELTAVQASKAKWWCTELNKRVVDACVQLHGGYGYMNEYKVARDYVDVRIQTIYGGTTEIMKEIIGKDLGL</sequence>
<dbReference type="Pfam" id="PF02770">
    <property type="entry name" value="Acyl-CoA_dh_M"/>
    <property type="match status" value="1"/>
</dbReference>
<keyword evidence="5 7" id="KW-0560">Oxidoreductase</keyword>
<dbReference type="FunFam" id="2.40.110.10:FF:000002">
    <property type="entry name" value="Acyl-CoA dehydrogenase fadE12"/>
    <property type="match status" value="1"/>
</dbReference>
<dbReference type="PANTHER" id="PTHR43884:SF12">
    <property type="entry name" value="ISOVALERYL-COA DEHYDROGENASE, MITOCHONDRIAL-RELATED"/>
    <property type="match status" value="1"/>
</dbReference>
<dbReference type="InterPro" id="IPR013786">
    <property type="entry name" value="AcylCoA_DH/ox_N"/>
</dbReference>
<dbReference type="RefSeq" id="WP_163800871.1">
    <property type="nucleotide sequence ID" value="NZ_AP022588.1"/>
</dbReference>
<keyword evidence="4 7" id="KW-0274">FAD</keyword>
<accession>A0A7I7QYG0</accession>
<evidence type="ECO:0000256" key="6">
    <source>
        <dbReference type="ARBA" id="ARBA00052546"/>
    </source>
</evidence>
<evidence type="ECO:0000256" key="1">
    <source>
        <dbReference type="ARBA" id="ARBA00001974"/>
    </source>
</evidence>
<dbReference type="InterPro" id="IPR006089">
    <property type="entry name" value="Acyl-CoA_DH_CS"/>
</dbReference>
<dbReference type="InterPro" id="IPR009100">
    <property type="entry name" value="AcylCoA_DH/oxidase_NM_dom_sf"/>
</dbReference>
<evidence type="ECO:0000256" key="7">
    <source>
        <dbReference type="RuleBase" id="RU362125"/>
    </source>
</evidence>
<evidence type="ECO:0000259" key="8">
    <source>
        <dbReference type="Pfam" id="PF00441"/>
    </source>
</evidence>
<dbReference type="AlphaFoldDB" id="A0A7I7QYG0"/>
<gene>
    <name evidence="11" type="ORF">MSEDJ_54640</name>
</gene>
<dbReference type="InterPro" id="IPR046373">
    <property type="entry name" value="Acyl-CoA_Oxase/DH_mid-dom_sf"/>
</dbReference>
<feature type="domain" description="Acyl-CoA dehydrogenase/oxidase C-terminal" evidence="8">
    <location>
        <begin position="230"/>
        <end position="378"/>
    </location>
</feature>